<proteinExistence type="predicted"/>
<organism evidence="1 2">
    <name type="scientific">Paenibacillus zeisoli</name>
    <dbReference type="NCBI Taxonomy" id="2496267"/>
    <lineage>
        <taxon>Bacteria</taxon>
        <taxon>Bacillati</taxon>
        <taxon>Bacillota</taxon>
        <taxon>Bacilli</taxon>
        <taxon>Bacillales</taxon>
        <taxon>Paenibacillaceae</taxon>
        <taxon>Paenibacillus</taxon>
    </lineage>
</organism>
<reference evidence="1 2" key="1">
    <citation type="submission" date="2018-12" db="EMBL/GenBank/DDBJ databases">
        <authorList>
            <person name="Sun L."/>
            <person name="Chen Z."/>
        </authorList>
    </citation>
    <scope>NUCLEOTIDE SEQUENCE [LARGE SCALE GENOMIC DNA]</scope>
    <source>
        <strain evidence="1 2">3-5-3</strain>
    </source>
</reference>
<dbReference type="AlphaFoldDB" id="A0A433XN76"/>
<dbReference type="EMBL" id="RZNX01000001">
    <property type="protein sequence ID" value="RUT35546.1"/>
    <property type="molecule type" value="Genomic_DNA"/>
</dbReference>
<evidence type="ECO:0000313" key="1">
    <source>
        <dbReference type="EMBL" id="RUT35546.1"/>
    </source>
</evidence>
<sequence>MMKSLSKVVLCTALGAMVVVGSVYAESKLNLLINGQGVVTSSLDLQVKDGKVLVPIDRLAEAFKGKAIYDADKNEVQVTLPESAQQAIQIERLEGAMVPSTAKEALKVWVKGIQTRNGALQFAVFSPELRTKTKKEFEDHYWTTGGSSPHLSAIESLKTKSLNKTTIEFSFIYSLIASNWKGKGFAVVTVEKITSKGYEGWFIKNIKMKDPSDTGTTIGVEPLKNK</sequence>
<gene>
    <name evidence="1" type="ORF">EJP77_00540</name>
</gene>
<evidence type="ECO:0008006" key="3">
    <source>
        <dbReference type="Google" id="ProtNLM"/>
    </source>
</evidence>
<dbReference type="RefSeq" id="WP_127197246.1">
    <property type="nucleotide sequence ID" value="NZ_RZNX01000001.1"/>
</dbReference>
<accession>A0A433XN76</accession>
<dbReference type="Proteomes" id="UP000272464">
    <property type="component" value="Unassembled WGS sequence"/>
</dbReference>
<dbReference type="OrthoDB" id="1803673at2"/>
<keyword evidence="2" id="KW-1185">Reference proteome</keyword>
<comment type="caution">
    <text evidence="1">The sequence shown here is derived from an EMBL/GenBank/DDBJ whole genome shotgun (WGS) entry which is preliminary data.</text>
</comment>
<evidence type="ECO:0000313" key="2">
    <source>
        <dbReference type="Proteomes" id="UP000272464"/>
    </source>
</evidence>
<protein>
    <recommendedName>
        <fullName evidence="3">Copper amine oxidase N-terminal domain-containing protein</fullName>
    </recommendedName>
</protein>
<name>A0A433XN76_9BACL</name>